<dbReference type="InterPro" id="IPR042538">
    <property type="entry name" value="Nucleoporin_Nup155_C_3"/>
</dbReference>
<dbReference type="AlphaFoldDB" id="B9F6A6"/>
<reference evidence="2" key="2">
    <citation type="submission" date="2008-12" db="EMBL/GenBank/DDBJ databases">
        <title>Improved gene annotation of the rice (Oryza sativa) genomes.</title>
        <authorList>
            <person name="Wang J."/>
            <person name="Li R."/>
            <person name="Fan W."/>
            <person name="Huang Q."/>
            <person name="Zhang J."/>
            <person name="Zhou Y."/>
            <person name="Hu Y."/>
            <person name="Zi S."/>
            <person name="Li J."/>
            <person name="Ni P."/>
            <person name="Zheng H."/>
            <person name="Zhang Y."/>
            <person name="Zhao M."/>
            <person name="Hao Q."/>
            <person name="McDermott J."/>
            <person name="Samudrala R."/>
            <person name="Kristiansen K."/>
            <person name="Wong G.K.-S."/>
        </authorList>
    </citation>
    <scope>NUCLEOTIDE SEQUENCE</scope>
</reference>
<dbReference type="PANTHER" id="PTHR10350">
    <property type="entry name" value="NUCLEAR PORE COMPLEX PROTEIN NUP155"/>
    <property type="match status" value="1"/>
</dbReference>
<dbReference type="Gene3D" id="1.20.120.1880">
    <property type="entry name" value="Nucleoporin, helical C-terminal domain"/>
    <property type="match status" value="1"/>
</dbReference>
<gene>
    <name evidence="2" type="ORF">OsJ_09976</name>
</gene>
<dbReference type="GO" id="GO:0017056">
    <property type="term" value="F:structural constituent of nuclear pore"/>
    <property type="evidence" value="ECO:0007669"/>
    <property type="project" value="InterPro"/>
</dbReference>
<reference evidence="2" key="1">
    <citation type="journal article" date="2005" name="PLoS Biol.">
        <title>The genomes of Oryza sativa: a history of duplications.</title>
        <authorList>
            <person name="Yu J."/>
            <person name="Wang J."/>
            <person name="Lin W."/>
            <person name="Li S."/>
            <person name="Li H."/>
            <person name="Zhou J."/>
            <person name="Ni P."/>
            <person name="Dong W."/>
            <person name="Hu S."/>
            <person name="Zeng C."/>
            <person name="Zhang J."/>
            <person name="Zhang Y."/>
            <person name="Li R."/>
            <person name="Xu Z."/>
            <person name="Li S."/>
            <person name="Li X."/>
            <person name="Zheng H."/>
            <person name="Cong L."/>
            <person name="Lin L."/>
            <person name="Yin J."/>
            <person name="Geng J."/>
            <person name="Li G."/>
            <person name="Shi J."/>
            <person name="Liu J."/>
            <person name="Lv H."/>
            <person name="Li J."/>
            <person name="Wang J."/>
            <person name="Deng Y."/>
            <person name="Ran L."/>
            <person name="Shi X."/>
            <person name="Wang X."/>
            <person name="Wu Q."/>
            <person name="Li C."/>
            <person name="Ren X."/>
            <person name="Wang J."/>
            <person name="Wang X."/>
            <person name="Li D."/>
            <person name="Liu D."/>
            <person name="Zhang X."/>
            <person name="Ji Z."/>
            <person name="Zhao W."/>
            <person name="Sun Y."/>
            <person name="Zhang Z."/>
            <person name="Bao J."/>
            <person name="Han Y."/>
            <person name="Dong L."/>
            <person name="Ji J."/>
            <person name="Chen P."/>
            <person name="Wu S."/>
            <person name="Liu J."/>
            <person name="Xiao Y."/>
            <person name="Bu D."/>
            <person name="Tan J."/>
            <person name="Yang L."/>
            <person name="Ye C."/>
            <person name="Zhang J."/>
            <person name="Xu J."/>
            <person name="Zhou Y."/>
            <person name="Yu Y."/>
            <person name="Zhang B."/>
            <person name="Zhuang S."/>
            <person name="Wei H."/>
            <person name="Liu B."/>
            <person name="Lei M."/>
            <person name="Yu H."/>
            <person name="Li Y."/>
            <person name="Xu H."/>
            <person name="Wei S."/>
            <person name="He X."/>
            <person name="Fang L."/>
            <person name="Zhang Z."/>
            <person name="Zhang Y."/>
            <person name="Huang X."/>
            <person name="Su Z."/>
            <person name="Tong W."/>
            <person name="Li J."/>
            <person name="Tong Z."/>
            <person name="Li S."/>
            <person name="Ye J."/>
            <person name="Wang L."/>
            <person name="Fang L."/>
            <person name="Lei T."/>
            <person name="Chen C."/>
            <person name="Chen H."/>
            <person name="Xu Z."/>
            <person name="Li H."/>
            <person name="Huang H."/>
            <person name="Zhang F."/>
            <person name="Xu H."/>
            <person name="Li N."/>
            <person name="Zhao C."/>
            <person name="Li S."/>
            <person name="Dong L."/>
            <person name="Huang Y."/>
            <person name="Li L."/>
            <person name="Xi Y."/>
            <person name="Qi Q."/>
            <person name="Li W."/>
            <person name="Zhang B."/>
            <person name="Hu W."/>
            <person name="Zhang Y."/>
            <person name="Tian X."/>
            <person name="Jiao Y."/>
            <person name="Liang X."/>
            <person name="Jin J."/>
            <person name="Gao L."/>
            <person name="Zheng W."/>
            <person name="Hao B."/>
            <person name="Liu S."/>
            <person name="Wang W."/>
            <person name="Yuan L."/>
            <person name="Cao M."/>
            <person name="McDermott J."/>
            <person name="Samudrala R."/>
            <person name="Wang J."/>
            <person name="Wong G.K."/>
            <person name="Yang H."/>
        </authorList>
    </citation>
    <scope>NUCLEOTIDE SEQUENCE [LARGE SCALE GENOMIC DNA]</scope>
</reference>
<accession>B9F6A6</accession>
<dbReference type="InterPro" id="IPR004870">
    <property type="entry name" value="Nucleoporin_Nup155"/>
</dbReference>
<feature type="region of interest" description="Disordered" evidence="1">
    <location>
        <begin position="1"/>
        <end position="53"/>
    </location>
</feature>
<dbReference type="EMBL" id="CM000140">
    <property type="protein sequence ID" value="EEE58622.1"/>
    <property type="molecule type" value="Genomic_DNA"/>
</dbReference>
<evidence type="ECO:0000313" key="2">
    <source>
        <dbReference type="EMBL" id="EEE58622.1"/>
    </source>
</evidence>
<dbReference type="PANTHER" id="PTHR10350:SF6">
    <property type="entry name" value="NUCLEAR PORE COMPLEX PROTEIN NUP155"/>
    <property type="match status" value="1"/>
</dbReference>
<dbReference type="GO" id="GO:0005643">
    <property type="term" value="C:nuclear pore"/>
    <property type="evidence" value="ECO:0007669"/>
    <property type="project" value="InterPro"/>
</dbReference>
<name>B9F6A6_ORYSJ</name>
<dbReference type="Proteomes" id="UP000007752">
    <property type="component" value="Chromosome 3"/>
</dbReference>
<protein>
    <submittedName>
        <fullName evidence="2">Uncharacterized protein</fullName>
    </submittedName>
</protein>
<evidence type="ECO:0000256" key="1">
    <source>
        <dbReference type="SAM" id="MobiDB-lite"/>
    </source>
</evidence>
<organism evidence="2">
    <name type="scientific">Oryza sativa subsp. japonica</name>
    <name type="common">Rice</name>
    <dbReference type="NCBI Taxonomy" id="39947"/>
    <lineage>
        <taxon>Eukaryota</taxon>
        <taxon>Viridiplantae</taxon>
        <taxon>Streptophyta</taxon>
        <taxon>Embryophyta</taxon>
        <taxon>Tracheophyta</taxon>
        <taxon>Spermatophyta</taxon>
        <taxon>Magnoliopsida</taxon>
        <taxon>Liliopsida</taxon>
        <taxon>Poales</taxon>
        <taxon>Poaceae</taxon>
        <taxon>BOP clade</taxon>
        <taxon>Oryzoideae</taxon>
        <taxon>Oryzeae</taxon>
        <taxon>Oryzinae</taxon>
        <taxon>Oryza</taxon>
        <taxon>Oryza sativa</taxon>
    </lineage>
</organism>
<proteinExistence type="predicted"/>
<sequence length="199" mass="21853">MAWTEDEAIGPDVASTGLHVSERIGRDAAAQPDLEEGPRGLTPRGHASHPYSSYPNEVQGLPVVASKASKLTDLDAPISTSQTKYLELLASFCPCFHKVHVSYGMRPTFFASRYQYLSSAAVQGKSEGITADSSRNPIDSSAVDRLEGKLAVLQFQMQIKCPMDKAKELSLNLKSITQLFNNYAVPFNLWEDRLSSEKD</sequence>